<dbReference type="Proteomes" id="UP000596977">
    <property type="component" value="Unassembled WGS sequence"/>
</dbReference>
<dbReference type="RefSeq" id="WP_127071694.1">
    <property type="nucleotide sequence ID" value="NZ_BMKB01000007.1"/>
</dbReference>
<gene>
    <name evidence="2" type="ORF">GCM10011499_34970</name>
</gene>
<accession>A0A916W2U2</accession>
<keyword evidence="3" id="KW-1185">Reference proteome</keyword>
<evidence type="ECO:0000313" key="3">
    <source>
        <dbReference type="Proteomes" id="UP000596977"/>
    </source>
</evidence>
<dbReference type="EMBL" id="BMKB01000007">
    <property type="protein sequence ID" value="GGA61621.1"/>
    <property type="molecule type" value="Genomic_DNA"/>
</dbReference>
<dbReference type="AlphaFoldDB" id="A0A916W2U2"/>
<dbReference type="InterPro" id="IPR015001">
    <property type="entry name" value="DUF1850"/>
</dbReference>
<sequence length="170" mass="18050">MATGFTGKSKAALLSALLAPLATANAAAADRFVLEASLLDGTMLAALKLDAEQGWCLHWTHSVARFPVRDCYVIRGGEMVLDSSHQPDFAAGLGHFEGRGIVRSGPDGGYLIEDINEPVPGNCLRLRVGSMAVNHQIAAGDTVTSLSDLAERKSVRITLRKSDEETNGQC</sequence>
<organism evidence="2 3">
    <name type="scientific">Pelagibacterium lentulum</name>
    <dbReference type="NCBI Taxonomy" id="2029865"/>
    <lineage>
        <taxon>Bacteria</taxon>
        <taxon>Pseudomonadati</taxon>
        <taxon>Pseudomonadota</taxon>
        <taxon>Alphaproteobacteria</taxon>
        <taxon>Hyphomicrobiales</taxon>
        <taxon>Devosiaceae</taxon>
        <taxon>Pelagibacterium</taxon>
    </lineage>
</organism>
<evidence type="ECO:0000256" key="1">
    <source>
        <dbReference type="SAM" id="SignalP"/>
    </source>
</evidence>
<comment type="caution">
    <text evidence="2">The sequence shown here is derived from an EMBL/GenBank/DDBJ whole genome shotgun (WGS) entry which is preliminary data.</text>
</comment>
<feature type="signal peptide" evidence="1">
    <location>
        <begin position="1"/>
        <end position="28"/>
    </location>
</feature>
<reference evidence="2 3" key="1">
    <citation type="journal article" date="2014" name="Int. J. Syst. Evol. Microbiol.">
        <title>Complete genome sequence of Corynebacterium casei LMG S-19264T (=DSM 44701T), isolated from a smear-ripened cheese.</title>
        <authorList>
            <consortium name="US DOE Joint Genome Institute (JGI-PGF)"/>
            <person name="Walter F."/>
            <person name="Albersmeier A."/>
            <person name="Kalinowski J."/>
            <person name="Ruckert C."/>
        </authorList>
    </citation>
    <scope>NUCLEOTIDE SEQUENCE [LARGE SCALE GENOMIC DNA]</scope>
    <source>
        <strain evidence="2 3">CGMCC 1.15896</strain>
    </source>
</reference>
<keyword evidence="1" id="KW-0732">Signal</keyword>
<protein>
    <recommendedName>
        <fullName evidence="4">DUF1850 domain-containing protein</fullName>
    </recommendedName>
</protein>
<evidence type="ECO:0008006" key="4">
    <source>
        <dbReference type="Google" id="ProtNLM"/>
    </source>
</evidence>
<proteinExistence type="predicted"/>
<dbReference type="Pfam" id="PF08905">
    <property type="entry name" value="DUF1850"/>
    <property type="match status" value="1"/>
</dbReference>
<name>A0A916W2U2_9HYPH</name>
<dbReference type="OrthoDB" id="7345320at2"/>
<evidence type="ECO:0000313" key="2">
    <source>
        <dbReference type="EMBL" id="GGA61621.1"/>
    </source>
</evidence>
<feature type="chain" id="PRO_5036928814" description="DUF1850 domain-containing protein" evidence="1">
    <location>
        <begin position="29"/>
        <end position="170"/>
    </location>
</feature>